<dbReference type="STRING" id="2045.KR76_01380"/>
<accession>A0A0A1DEW3</accession>
<organism evidence="3 4">
    <name type="scientific">Nocardioides simplex</name>
    <name type="common">Arthrobacter simplex</name>
    <dbReference type="NCBI Taxonomy" id="2045"/>
    <lineage>
        <taxon>Bacteria</taxon>
        <taxon>Bacillati</taxon>
        <taxon>Actinomycetota</taxon>
        <taxon>Actinomycetes</taxon>
        <taxon>Propionibacteriales</taxon>
        <taxon>Nocardioidaceae</taxon>
        <taxon>Pimelobacter</taxon>
    </lineage>
</organism>
<dbReference type="InterPro" id="IPR052019">
    <property type="entry name" value="F420H2_bilvrd_red/Heme_oxyg"/>
</dbReference>
<name>A0A0A1DEW3_NOCSI</name>
<dbReference type="PANTHER" id="PTHR35176">
    <property type="entry name" value="HEME OXYGENASE HI_0854-RELATED"/>
    <property type="match status" value="1"/>
</dbReference>
<dbReference type="EC" id="1.4.3.5" evidence="3"/>
<evidence type="ECO:0000313" key="4">
    <source>
        <dbReference type="Proteomes" id="UP000030300"/>
    </source>
</evidence>
<dbReference type="GO" id="GO:0070967">
    <property type="term" value="F:coenzyme F420 binding"/>
    <property type="evidence" value="ECO:0007669"/>
    <property type="project" value="TreeGrafter"/>
</dbReference>
<reference evidence="3 4" key="1">
    <citation type="journal article" date="2015" name="Genome Announc.">
        <title>Complete Genome Sequence of Steroid-Transforming Nocardioides simplex VKM Ac-2033D.</title>
        <authorList>
            <person name="Shtratnikova V.Y."/>
            <person name="Schelkunov M.I."/>
            <person name="Pekov Y.A."/>
            <person name="Fokina V.V."/>
            <person name="Logacheva M.D."/>
            <person name="Sokolov S.L."/>
            <person name="Bragin E.Y."/>
            <person name="Ashapkin V.V."/>
            <person name="Donova M.V."/>
        </authorList>
    </citation>
    <scope>NUCLEOTIDE SEQUENCE [LARGE SCALE GENOMIC DNA]</scope>
    <source>
        <strain evidence="3 4">VKM Ac-2033D</strain>
    </source>
</reference>
<protein>
    <submittedName>
        <fullName evidence="3">Pyridoxamine 5'-phosphate oxidase</fullName>
        <ecNumber evidence="3">1.4.3.5</ecNumber>
    </submittedName>
</protein>
<dbReference type="KEGG" id="psim:KR76_01380"/>
<evidence type="ECO:0000259" key="2">
    <source>
        <dbReference type="Pfam" id="PF01243"/>
    </source>
</evidence>
<dbReference type="Gene3D" id="2.30.110.10">
    <property type="entry name" value="Electron Transport, Fmn-binding Protein, Chain A"/>
    <property type="match status" value="1"/>
</dbReference>
<dbReference type="GO" id="GO:0005829">
    <property type="term" value="C:cytosol"/>
    <property type="evidence" value="ECO:0007669"/>
    <property type="project" value="TreeGrafter"/>
</dbReference>
<dbReference type="AlphaFoldDB" id="A0A0A1DEW3"/>
<dbReference type="InterPro" id="IPR011576">
    <property type="entry name" value="Pyridox_Oxase_N"/>
</dbReference>
<dbReference type="OrthoDB" id="157302at2"/>
<proteinExistence type="predicted"/>
<sequence length="179" mass="19363">MDTLNLAERYSAPPIDWAEVTGLVDAGYAQATEDAGPGRHTCWLTSLNADGSPHTNAVGGLWRDGSFWFVTGLTTRRGRNLRRDPRCNLALSLRELDLVIEGRADLVTDPEQLAALIPLWNAEGWPCELDAAAEPGPALTAPFSAQSAGGPPWHVFRLVAASAHAVQTVEPHGATRWRF</sequence>
<dbReference type="SUPFAM" id="SSF50475">
    <property type="entry name" value="FMN-binding split barrel"/>
    <property type="match status" value="1"/>
</dbReference>
<evidence type="ECO:0000313" key="3">
    <source>
        <dbReference type="EMBL" id="AIY15756.1"/>
    </source>
</evidence>
<gene>
    <name evidence="3" type="ORF">KR76_01380</name>
</gene>
<dbReference type="Proteomes" id="UP000030300">
    <property type="component" value="Chromosome"/>
</dbReference>
<keyword evidence="1 3" id="KW-0560">Oxidoreductase</keyword>
<dbReference type="RefSeq" id="WP_038676091.1">
    <property type="nucleotide sequence ID" value="NZ_BJMC01000025.1"/>
</dbReference>
<dbReference type="InterPro" id="IPR012349">
    <property type="entry name" value="Split_barrel_FMN-bd"/>
</dbReference>
<dbReference type="GeneID" id="96607646"/>
<dbReference type="GO" id="GO:0004733">
    <property type="term" value="F:pyridoxamine phosphate oxidase activity"/>
    <property type="evidence" value="ECO:0007669"/>
    <property type="project" value="UniProtKB-EC"/>
</dbReference>
<dbReference type="eggNOG" id="COG3871">
    <property type="taxonomic scope" value="Bacteria"/>
</dbReference>
<dbReference type="HOGENOM" id="CLU_115408_0_0_11"/>
<keyword evidence="4" id="KW-1185">Reference proteome</keyword>
<evidence type="ECO:0000256" key="1">
    <source>
        <dbReference type="ARBA" id="ARBA00023002"/>
    </source>
</evidence>
<dbReference type="Pfam" id="PF01243">
    <property type="entry name" value="PNPOx_N"/>
    <property type="match status" value="1"/>
</dbReference>
<dbReference type="EMBL" id="CP009896">
    <property type="protein sequence ID" value="AIY15756.1"/>
    <property type="molecule type" value="Genomic_DNA"/>
</dbReference>
<dbReference type="PANTHER" id="PTHR35176:SF4">
    <property type="entry name" value="PYRIDOXAMINE 5'-PHOSPHATE OXIDASE-RELATED FMN-BINDING"/>
    <property type="match status" value="1"/>
</dbReference>
<feature type="domain" description="Pyridoxamine 5'-phosphate oxidase N-terminal" evidence="2">
    <location>
        <begin position="37"/>
        <end position="116"/>
    </location>
</feature>
<dbReference type="GO" id="GO:0016627">
    <property type="term" value="F:oxidoreductase activity, acting on the CH-CH group of donors"/>
    <property type="evidence" value="ECO:0007669"/>
    <property type="project" value="TreeGrafter"/>
</dbReference>